<dbReference type="AlphaFoldDB" id="A0A836EZV4"/>
<dbReference type="SMART" id="SM00005">
    <property type="entry name" value="DEATH"/>
    <property type="match status" value="1"/>
</dbReference>
<dbReference type="Proteomes" id="UP000667349">
    <property type="component" value="Unassembled WGS sequence"/>
</dbReference>
<dbReference type="SUPFAM" id="SSF47986">
    <property type="entry name" value="DEATH domain"/>
    <property type="match status" value="1"/>
</dbReference>
<dbReference type="Pfam" id="PF00531">
    <property type="entry name" value="Death"/>
    <property type="match status" value="1"/>
</dbReference>
<sequence>SLNLVQTCGLCEIICEQANIANHAYLKDYTQYITTLYFYPILDEVIIIKSRVPSINKKQIATMQSHKKNRSWRLKNKTSSIMMKKFSFKKSSYENLFEILYKFPLPLRNIKITNLWQEVANALNGNSCLLKIIWLEKLSLWKYKMFEKYTLLCQDFLSIAEPFIDSNILNQMKCNYAHEIDSKRKLSQIKDLKKFIRLLEKRDIMSYSNIEPLWCISKKYIHKSDLESKLQEYESWLEAVSPLSLCNIYQSEVLVPSLASKSCSEHACNSMLSQLLIENSTKPFSSSQTLYCNSEQKEHYNLYERRKLQEAVMLQVKDRLGRSWRDIARHLGITECEIDAIQNKYPYDLKEQSYEILKIYILQSDTEQWAINLIRALEKGRRRDIKELVEELILKNRNI</sequence>
<dbReference type="GO" id="GO:0007165">
    <property type="term" value="P:signal transduction"/>
    <property type="evidence" value="ECO:0007669"/>
    <property type="project" value="InterPro"/>
</dbReference>
<feature type="non-terminal residue" evidence="2">
    <location>
        <position position="1"/>
    </location>
</feature>
<feature type="non-terminal residue" evidence="2">
    <location>
        <position position="399"/>
    </location>
</feature>
<accession>A0A836EZV4</accession>
<keyword evidence="3" id="KW-1185">Reference proteome</keyword>
<evidence type="ECO:0000259" key="1">
    <source>
        <dbReference type="PROSITE" id="PS50017"/>
    </source>
</evidence>
<dbReference type="Gene3D" id="1.10.533.10">
    <property type="entry name" value="Death Domain, Fas"/>
    <property type="match status" value="2"/>
</dbReference>
<proteinExistence type="predicted"/>
<evidence type="ECO:0000313" key="3">
    <source>
        <dbReference type="Proteomes" id="UP000667349"/>
    </source>
</evidence>
<dbReference type="InterPro" id="IPR011029">
    <property type="entry name" value="DEATH-like_dom_sf"/>
</dbReference>
<comment type="caution">
    <text evidence="2">The sequence shown here is derived from an EMBL/GenBank/DDBJ whole genome shotgun (WGS) entry which is preliminary data.</text>
</comment>
<dbReference type="InterPro" id="IPR000488">
    <property type="entry name" value="Death_dom"/>
</dbReference>
<dbReference type="PROSITE" id="PS50017">
    <property type="entry name" value="DEATH_DOMAIN"/>
    <property type="match status" value="1"/>
</dbReference>
<dbReference type="CDD" id="cd01670">
    <property type="entry name" value="Death"/>
    <property type="match status" value="1"/>
</dbReference>
<gene>
    <name evidence="2" type="primary">Fadd</name>
    <name evidence="2" type="ORF">G6Z75_0013775</name>
</gene>
<evidence type="ECO:0000313" key="2">
    <source>
        <dbReference type="EMBL" id="KAG5309562.1"/>
    </source>
</evidence>
<dbReference type="EMBL" id="JAANHZ010000573">
    <property type="protein sequence ID" value="KAG5309562.1"/>
    <property type="molecule type" value="Genomic_DNA"/>
</dbReference>
<feature type="domain" description="Death" evidence="1">
    <location>
        <begin position="309"/>
        <end position="393"/>
    </location>
</feature>
<name>A0A836EZV4_9HYME</name>
<reference evidence="2" key="1">
    <citation type="submission" date="2020-02" db="EMBL/GenBank/DDBJ databases">
        <title>Relaxed selection underlies rapid genomic changes in the transitions from sociality to social parasitism in ants.</title>
        <authorList>
            <person name="Bi X."/>
        </authorList>
    </citation>
    <scope>NUCLEOTIDE SEQUENCE</scope>
    <source>
        <strain evidence="2">BGI-DK2013a</strain>
        <tissue evidence="2">Whole body</tissue>
    </source>
</reference>
<organism evidence="2 3">
    <name type="scientific">Acromyrmex insinuator</name>
    <dbReference type="NCBI Taxonomy" id="230686"/>
    <lineage>
        <taxon>Eukaryota</taxon>
        <taxon>Metazoa</taxon>
        <taxon>Ecdysozoa</taxon>
        <taxon>Arthropoda</taxon>
        <taxon>Hexapoda</taxon>
        <taxon>Insecta</taxon>
        <taxon>Pterygota</taxon>
        <taxon>Neoptera</taxon>
        <taxon>Endopterygota</taxon>
        <taxon>Hymenoptera</taxon>
        <taxon>Apocrita</taxon>
        <taxon>Aculeata</taxon>
        <taxon>Formicoidea</taxon>
        <taxon>Formicidae</taxon>
        <taxon>Myrmicinae</taxon>
        <taxon>Acromyrmex</taxon>
    </lineage>
</organism>
<protein>
    <submittedName>
        <fullName evidence="2">FADD protein</fullName>
    </submittedName>
</protein>